<dbReference type="EMBL" id="JBHUPD010000003">
    <property type="protein sequence ID" value="MFD2873572.1"/>
    <property type="molecule type" value="Genomic_DNA"/>
</dbReference>
<name>A0ABW5YFE4_9SPHI</name>
<dbReference type="Gene3D" id="3.40.430.10">
    <property type="entry name" value="Dihydrofolate Reductase, subunit A"/>
    <property type="match status" value="1"/>
</dbReference>
<dbReference type="InterPro" id="IPR050765">
    <property type="entry name" value="Riboflavin_Biosynth_HTPR"/>
</dbReference>
<dbReference type="PANTHER" id="PTHR38011:SF11">
    <property type="entry name" value="2,5-DIAMINO-6-RIBOSYLAMINO-4(3H)-PYRIMIDINONE 5'-PHOSPHATE REDUCTASE"/>
    <property type="match status" value="1"/>
</dbReference>
<proteinExistence type="predicted"/>
<protein>
    <submittedName>
        <fullName evidence="2">Dihydrofolate reductase family protein</fullName>
    </submittedName>
</protein>
<dbReference type="InterPro" id="IPR002734">
    <property type="entry name" value="RibDG_C"/>
</dbReference>
<gene>
    <name evidence="2" type="ORF">ACFS5N_13890</name>
</gene>
<evidence type="ECO:0000313" key="3">
    <source>
        <dbReference type="Proteomes" id="UP001597557"/>
    </source>
</evidence>
<feature type="domain" description="Bacterial bifunctional deaminase-reductase C-terminal" evidence="1">
    <location>
        <begin position="5"/>
        <end position="166"/>
    </location>
</feature>
<evidence type="ECO:0000313" key="2">
    <source>
        <dbReference type="EMBL" id="MFD2873572.1"/>
    </source>
</evidence>
<comment type="caution">
    <text evidence="2">The sequence shown here is derived from an EMBL/GenBank/DDBJ whole genome shotgun (WGS) entry which is preliminary data.</text>
</comment>
<dbReference type="PANTHER" id="PTHR38011">
    <property type="entry name" value="DIHYDROFOLATE REDUCTASE FAMILY PROTEIN (AFU_ORTHOLOGUE AFUA_8G06820)"/>
    <property type="match status" value="1"/>
</dbReference>
<evidence type="ECO:0000259" key="1">
    <source>
        <dbReference type="Pfam" id="PF01872"/>
    </source>
</evidence>
<accession>A0ABW5YFE4</accession>
<dbReference type="RefSeq" id="WP_377186616.1">
    <property type="nucleotide sequence ID" value="NZ_JBHUPD010000003.1"/>
</dbReference>
<organism evidence="2 3">
    <name type="scientific">Mucilaginibacter ximonensis</name>
    <dbReference type="NCBI Taxonomy" id="538021"/>
    <lineage>
        <taxon>Bacteria</taxon>
        <taxon>Pseudomonadati</taxon>
        <taxon>Bacteroidota</taxon>
        <taxon>Sphingobacteriia</taxon>
        <taxon>Sphingobacteriales</taxon>
        <taxon>Sphingobacteriaceae</taxon>
        <taxon>Mucilaginibacter</taxon>
    </lineage>
</organism>
<dbReference type="Proteomes" id="UP001597557">
    <property type="component" value="Unassembled WGS sequence"/>
</dbReference>
<reference evidence="3" key="1">
    <citation type="journal article" date="2019" name="Int. J. Syst. Evol. Microbiol.">
        <title>The Global Catalogue of Microorganisms (GCM) 10K type strain sequencing project: providing services to taxonomists for standard genome sequencing and annotation.</title>
        <authorList>
            <consortium name="The Broad Institute Genomics Platform"/>
            <consortium name="The Broad Institute Genome Sequencing Center for Infectious Disease"/>
            <person name="Wu L."/>
            <person name="Ma J."/>
        </authorList>
    </citation>
    <scope>NUCLEOTIDE SEQUENCE [LARGE SCALE GENOMIC DNA]</scope>
    <source>
        <strain evidence="3">KCTC 22437</strain>
    </source>
</reference>
<sequence length="177" mass="19452">MPNIVYIATSIDGYIAGKNGDIKWLTEYPNPDQSDYGFFDFMKGIDALIMGRHTFETVNGFDMWMYNKPVFVISNTLTELTGKWANKAQLVKGDLKEVVAGLNAKGINNIYVDGGATIQSFMALDMIDKLIITIIPIVLGGGVPLFGNSAQLNFKHESTDVYTGGLVKNTFARDRGV</sequence>
<keyword evidence="3" id="KW-1185">Reference proteome</keyword>
<dbReference type="SUPFAM" id="SSF53597">
    <property type="entry name" value="Dihydrofolate reductase-like"/>
    <property type="match status" value="1"/>
</dbReference>
<dbReference type="Pfam" id="PF01872">
    <property type="entry name" value="RibD_C"/>
    <property type="match status" value="1"/>
</dbReference>
<dbReference type="InterPro" id="IPR024072">
    <property type="entry name" value="DHFR-like_dom_sf"/>
</dbReference>